<dbReference type="Pfam" id="PF02844">
    <property type="entry name" value="GARS_N"/>
    <property type="match status" value="1"/>
</dbReference>
<dbReference type="InterPro" id="IPR020561">
    <property type="entry name" value="PRibGlycinamid_synth_ATP-grasp"/>
</dbReference>
<evidence type="ECO:0000313" key="17">
    <source>
        <dbReference type="EMBL" id="KXG42616.1"/>
    </source>
</evidence>
<dbReference type="FunFam" id="3.30.1490.20:FF:000006">
    <property type="entry name" value="phosphoribosylamine--glycine ligase, chloroplastic-like"/>
    <property type="match status" value="1"/>
</dbReference>
<dbReference type="SUPFAM" id="SSF51246">
    <property type="entry name" value="Rudiment single hybrid motif"/>
    <property type="match status" value="1"/>
</dbReference>
<dbReference type="PANTHER" id="PTHR43472:SF1">
    <property type="entry name" value="PHOSPHORIBOSYLAMINE--GLYCINE LIGASE, CHLOROPLASTIC"/>
    <property type="match status" value="1"/>
</dbReference>
<dbReference type="HAMAP" id="MF_00138">
    <property type="entry name" value="GARS"/>
    <property type="match status" value="1"/>
</dbReference>
<evidence type="ECO:0000256" key="4">
    <source>
        <dbReference type="ARBA" id="ARBA00013255"/>
    </source>
</evidence>
<evidence type="ECO:0000259" key="16">
    <source>
        <dbReference type="PROSITE" id="PS50975"/>
    </source>
</evidence>
<keyword evidence="6" id="KW-0479">Metal-binding</keyword>
<keyword evidence="8 14" id="KW-0658">Purine biosynthesis</keyword>
<dbReference type="InterPro" id="IPR020559">
    <property type="entry name" value="PRibGlycinamide_synth_CS"/>
</dbReference>
<keyword evidence="9 15" id="KW-0067">ATP-binding</keyword>
<dbReference type="GO" id="GO:0006189">
    <property type="term" value="P:'de novo' IMP biosynthetic process"/>
    <property type="evidence" value="ECO:0007669"/>
    <property type="project" value="UniProtKB-UniRule"/>
</dbReference>
<dbReference type="InterPro" id="IPR037123">
    <property type="entry name" value="PRibGlycinamide_synth_C_sf"/>
</dbReference>
<feature type="domain" description="ATP-grasp" evidence="16">
    <location>
        <begin position="107"/>
        <end position="313"/>
    </location>
</feature>
<dbReference type="Gene3D" id="3.40.50.20">
    <property type="match status" value="1"/>
</dbReference>
<dbReference type="Gene3D" id="3.90.600.10">
    <property type="entry name" value="Phosphoribosylglycinamide synthetase, C-terminal domain"/>
    <property type="match status" value="1"/>
</dbReference>
<dbReference type="EMBL" id="LSKU01000001">
    <property type="protein sequence ID" value="KXG42616.1"/>
    <property type="molecule type" value="Genomic_DNA"/>
</dbReference>
<dbReference type="EC" id="6.3.4.13" evidence="4 14"/>
<evidence type="ECO:0000256" key="14">
    <source>
        <dbReference type="HAMAP-Rule" id="MF_00138"/>
    </source>
</evidence>
<dbReference type="PANTHER" id="PTHR43472">
    <property type="entry name" value="PHOSPHORIBOSYLAMINE--GLYCINE LIGASE"/>
    <property type="match status" value="1"/>
</dbReference>
<dbReference type="GO" id="GO:0004637">
    <property type="term" value="F:phosphoribosylamine-glycine ligase activity"/>
    <property type="evidence" value="ECO:0007669"/>
    <property type="project" value="UniProtKB-UniRule"/>
</dbReference>
<evidence type="ECO:0000256" key="13">
    <source>
        <dbReference type="ARBA" id="ARBA00042864"/>
    </source>
</evidence>
<dbReference type="InterPro" id="IPR011761">
    <property type="entry name" value="ATP-grasp"/>
</dbReference>
<dbReference type="Proteomes" id="UP000070352">
    <property type="component" value="Unassembled WGS sequence"/>
</dbReference>
<dbReference type="InterPro" id="IPR020560">
    <property type="entry name" value="PRibGlycinamide_synth_C-dom"/>
</dbReference>
<name>A0A135L0U3_9BACI</name>
<dbReference type="InterPro" id="IPR000115">
    <property type="entry name" value="PRibGlycinamide_synth"/>
</dbReference>
<dbReference type="SMART" id="SM01209">
    <property type="entry name" value="GARS_A"/>
    <property type="match status" value="1"/>
</dbReference>
<dbReference type="FunFam" id="3.90.600.10:FF:000001">
    <property type="entry name" value="Trifunctional purine biosynthetic protein adenosine-3"/>
    <property type="match status" value="1"/>
</dbReference>
<dbReference type="RefSeq" id="WP_068722246.1">
    <property type="nucleotide sequence ID" value="NZ_LSKU01000001.1"/>
</dbReference>
<dbReference type="GO" id="GO:0046872">
    <property type="term" value="F:metal ion binding"/>
    <property type="evidence" value="ECO:0007669"/>
    <property type="project" value="UniProtKB-KW"/>
</dbReference>
<dbReference type="NCBIfam" id="TIGR00877">
    <property type="entry name" value="purD"/>
    <property type="match status" value="1"/>
</dbReference>
<dbReference type="Gene3D" id="3.30.470.20">
    <property type="entry name" value="ATP-grasp fold, B domain"/>
    <property type="match status" value="1"/>
</dbReference>
<dbReference type="SMART" id="SM01210">
    <property type="entry name" value="GARS_C"/>
    <property type="match status" value="1"/>
</dbReference>
<evidence type="ECO:0000256" key="7">
    <source>
        <dbReference type="ARBA" id="ARBA00022741"/>
    </source>
</evidence>
<dbReference type="InterPro" id="IPR013815">
    <property type="entry name" value="ATP_grasp_subdomain_1"/>
</dbReference>
<evidence type="ECO:0000256" key="8">
    <source>
        <dbReference type="ARBA" id="ARBA00022755"/>
    </source>
</evidence>
<dbReference type="GO" id="GO:0005524">
    <property type="term" value="F:ATP binding"/>
    <property type="evidence" value="ECO:0007669"/>
    <property type="project" value="UniProtKB-UniRule"/>
</dbReference>
<evidence type="ECO:0000256" key="15">
    <source>
        <dbReference type="PROSITE-ProRule" id="PRU00409"/>
    </source>
</evidence>
<dbReference type="PROSITE" id="PS50975">
    <property type="entry name" value="ATP_GRASP"/>
    <property type="match status" value="1"/>
</dbReference>
<keyword evidence="5 14" id="KW-0436">Ligase</keyword>
<accession>A0A135L0U3</accession>
<dbReference type="SUPFAM" id="SSF56059">
    <property type="entry name" value="Glutathione synthetase ATP-binding domain-like"/>
    <property type="match status" value="1"/>
</dbReference>
<dbReference type="OrthoDB" id="9807240at2"/>
<dbReference type="STRING" id="1413211.U473_00075"/>
<evidence type="ECO:0000256" key="10">
    <source>
        <dbReference type="ARBA" id="ARBA00023211"/>
    </source>
</evidence>
<dbReference type="PROSITE" id="PS00184">
    <property type="entry name" value="GARS"/>
    <property type="match status" value="1"/>
</dbReference>
<keyword evidence="7 15" id="KW-0547">Nucleotide-binding</keyword>
<dbReference type="SUPFAM" id="SSF52440">
    <property type="entry name" value="PreATP-grasp domain"/>
    <property type="match status" value="1"/>
</dbReference>
<comment type="catalytic activity">
    <reaction evidence="14">
        <text>5-phospho-beta-D-ribosylamine + glycine + ATP = N(1)-(5-phospho-beta-D-ribosyl)glycinamide + ADP + phosphate + H(+)</text>
        <dbReference type="Rhea" id="RHEA:17453"/>
        <dbReference type="ChEBI" id="CHEBI:15378"/>
        <dbReference type="ChEBI" id="CHEBI:30616"/>
        <dbReference type="ChEBI" id="CHEBI:43474"/>
        <dbReference type="ChEBI" id="CHEBI:57305"/>
        <dbReference type="ChEBI" id="CHEBI:58681"/>
        <dbReference type="ChEBI" id="CHEBI:143788"/>
        <dbReference type="ChEBI" id="CHEBI:456216"/>
        <dbReference type="EC" id="6.3.4.13"/>
    </reaction>
</comment>
<evidence type="ECO:0000313" key="18">
    <source>
        <dbReference type="Proteomes" id="UP000070352"/>
    </source>
</evidence>
<comment type="cofactor">
    <cofactor evidence="2">
        <name>Mg(2+)</name>
        <dbReference type="ChEBI" id="CHEBI:18420"/>
    </cofactor>
</comment>
<dbReference type="UniPathway" id="UPA00074">
    <property type="reaction ID" value="UER00125"/>
</dbReference>
<comment type="similarity">
    <text evidence="11 14">Belongs to the GARS family.</text>
</comment>
<dbReference type="InterPro" id="IPR020562">
    <property type="entry name" value="PRibGlycinamide_synth_N"/>
</dbReference>
<evidence type="ECO:0000256" key="3">
    <source>
        <dbReference type="ARBA" id="ARBA00005174"/>
    </source>
</evidence>
<dbReference type="AlphaFoldDB" id="A0A135L0U3"/>
<evidence type="ECO:0000256" key="2">
    <source>
        <dbReference type="ARBA" id="ARBA00001946"/>
    </source>
</evidence>
<dbReference type="Pfam" id="PF02843">
    <property type="entry name" value="GARS_C"/>
    <property type="match status" value="1"/>
</dbReference>
<comment type="caution">
    <text evidence="17">The sequence shown here is derived from an EMBL/GenBank/DDBJ whole genome shotgun (WGS) entry which is preliminary data.</text>
</comment>
<keyword evidence="10" id="KW-0464">Manganese</keyword>
<evidence type="ECO:0000256" key="1">
    <source>
        <dbReference type="ARBA" id="ARBA00001936"/>
    </source>
</evidence>
<evidence type="ECO:0000256" key="9">
    <source>
        <dbReference type="ARBA" id="ARBA00022840"/>
    </source>
</evidence>
<gene>
    <name evidence="14" type="primary">purD</name>
    <name evidence="17" type="ORF">U473_00075</name>
</gene>
<evidence type="ECO:0000256" key="6">
    <source>
        <dbReference type="ARBA" id="ARBA00022723"/>
    </source>
</evidence>
<organism evidence="17 18">
    <name type="scientific">Tepidibacillus decaturensis</name>
    <dbReference type="NCBI Taxonomy" id="1413211"/>
    <lineage>
        <taxon>Bacteria</taxon>
        <taxon>Bacillati</taxon>
        <taxon>Bacillota</taxon>
        <taxon>Bacilli</taxon>
        <taxon>Bacillales</taxon>
        <taxon>Bacillaceae</taxon>
        <taxon>Tepidibacillus</taxon>
    </lineage>
</organism>
<evidence type="ECO:0000256" key="12">
    <source>
        <dbReference type="ARBA" id="ARBA00042242"/>
    </source>
</evidence>
<dbReference type="FunFam" id="3.30.470.20:FF:000018">
    <property type="entry name" value="Trifunctional purine biosynthetic protein adenosine-3"/>
    <property type="match status" value="1"/>
</dbReference>
<dbReference type="Gene3D" id="3.30.1490.20">
    <property type="entry name" value="ATP-grasp fold, A domain"/>
    <property type="match status" value="1"/>
</dbReference>
<sequence length="423" mass="45997">MNILVVGQGGREHAIVKSLKKSPKVNQVYCAPGNGGIAQDAICLPIAENDFEKLITAVREYKIDLTVVGPEQPLIEGIVDVFQEQGLPIIGPTKAAAQIEGSKSFAKQLMGKYRIPTGNYQVFYTSKEAIDYVKQQGVPVVIKADGIAAGKGVVVAHQLEEAISAINSIMEDKIFGDAGQSVVIEEFLSGEELTVMAFVDANSIAVMEPAQDHKPVYDGDKGPNTGGMGAYSPVPHMKESLLNEVYDQILLPTVEAMKQEGIPFTGILYAGLMITNEGPMVIEFNARFGDPETQVVLPRLETDLVEVLLAIRDKRLNEMHLEWKKEAAVSVVMVSAGYPKEYKKGMPIIEHAMPSKTQVFYAGAKLLEEQLVTAGGRVLAVTGLGTTIEEAQRRAYQGVNNINFEGAHYRRDIANKAINRIAN</sequence>
<dbReference type="Pfam" id="PF01071">
    <property type="entry name" value="GARS_A"/>
    <property type="match status" value="1"/>
</dbReference>
<evidence type="ECO:0000256" key="11">
    <source>
        <dbReference type="ARBA" id="ARBA00038345"/>
    </source>
</evidence>
<dbReference type="InterPro" id="IPR016185">
    <property type="entry name" value="PreATP-grasp_dom_sf"/>
</dbReference>
<dbReference type="GO" id="GO:0009113">
    <property type="term" value="P:purine nucleobase biosynthetic process"/>
    <property type="evidence" value="ECO:0007669"/>
    <property type="project" value="InterPro"/>
</dbReference>
<protein>
    <recommendedName>
        <fullName evidence="4 14">Phosphoribosylamine--glycine ligase</fullName>
        <ecNumber evidence="4 14">6.3.4.13</ecNumber>
    </recommendedName>
    <alternativeName>
        <fullName evidence="14">GARS</fullName>
    </alternativeName>
    <alternativeName>
        <fullName evidence="12 14">Glycinamide ribonucleotide synthetase</fullName>
    </alternativeName>
    <alternativeName>
        <fullName evidence="13 14">Phosphoribosylglycinamide synthetase</fullName>
    </alternativeName>
</protein>
<comment type="pathway">
    <text evidence="3 14">Purine metabolism; IMP biosynthesis via de novo pathway; N(1)-(5-phospho-D-ribosyl)glycinamide from 5-phospho-alpha-D-ribose 1-diphosphate: step 2/2.</text>
</comment>
<proteinExistence type="inferred from homology"/>
<comment type="cofactor">
    <cofactor evidence="1">
        <name>Mn(2+)</name>
        <dbReference type="ChEBI" id="CHEBI:29035"/>
    </cofactor>
</comment>
<evidence type="ECO:0000256" key="5">
    <source>
        <dbReference type="ARBA" id="ARBA00022598"/>
    </source>
</evidence>
<dbReference type="InterPro" id="IPR011054">
    <property type="entry name" value="Rudment_hybrid_motif"/>
</dbReference>
<reference evidence="17 18" key="1">
    <citation type="submission" date="2016-02" db="EMBL/GenBank/DDBJ databases">
        <title>Draft Genome for Tepidibacillus decaturensis nov. sp. Strain Z9, an Anaerobic, Moderately Thermophilic and Heterotrophic Bacterium from Deep Subsurface of the Illinois Basin, USA.</title>
        <authorList>
            <person name="Dong Y."/>
            <person name="Chang J.Y."/>
            <person name="Sanford R."/>
            <person name="Fouke B.W."/>
        </authorList>
    </citation>
    <scope>NUCLEOTIDE SEQUENCE [LARGE SCALE GENOMIC DNA]</scope>
    <source>
        <strain evidence="17 18">Z9</strain>
    </source>
</reference>
<keyword evidence="18" id="KW-1185">Reference proteome</keyword>